<dbReference type="EMBL" id="FXAF01000006">
    <property type="protein sequence ID" value="SMF38371.1"/>
    <property type="molecule type" value="Genomic_DNA"/>
</dbReference>
<dbReference type="OrthoDB" id="5290459at2"/>
<feature type="region of interest" description="Disordered" evidence="2">
    <location>
        <begin position="157"/>
        <end position="181"/>
    </location>
</feature>
<keyword evidence="5" id="KW-1185">Reference proteome</keyword>
<gene>
    <name evidence="4" type="ORF">SAMN02982989_1623</name>
</gene>
<sequence>MTDKDRPSCIAHWAEVERSAERHYRGDDELMGFGAALARHFGLTRLGIHHHRLPPGRRSSFPHAEKLEEEFVHVIEGTPDVWLDGELHRLKPGDSVGFPAGTGIAHTFINNTDREVRLLVVGEASTRANRLFYPKNLDMKPVRPDWWDDAPVRPLGDHDGMPDAVRAWKAAKKEKEETDRG</sequence>
<dbReference type="Proteomes" id="UP000192903">
    <property type="component" value="Unassembled WGS sequence"/>
</dbReference>
<keyword evidence="1" id="KW-0479">Metal-binding</keyword>
<accession>A0A1X7ER48</accession>
<dbReference type="Gene3D" id="2.60.120.10">
    <property type="entry name" value="Jelly Rolls"/>
    <property type="match status" value="1"/>
</dbReference>
<dbReference type="PANTHER" id="PTHR35848:SF9">
    <property type="entry name" value="SLL1358 PROTEIN"/>
    <property type="match status" value="1"/>
</dbReference>
<dbReference type="CDD" id="cd02224">
    <property type="entry name" value="cupin_SPO2919-like"/>
    <property type="match status" value="1"/>
</dbReference>
<dbReference type="InterPro" id="IPR014710">
    <property type="entry name" value="RmlC-like_jellyroll"/>
</dbReference>
<protein>
    <submittedName>
        <fullName evidence="4">Uncharacterized conserved protein, cupin superfamily</fullName>
    </submittedName>
</protein>
<feature type="domain" description="Cupin type-2" evidence="3">
    <location>
        <begin position="51"/>
        <end position="121"/>
    </location>
</feature>
<name>A0A1X7ER48_9HYPH</name>
<feature type="compositionally biased region" description="Basic and acidic residues" evidence="2">
    <location>
        <begin position="171"/>
        <end position="181"/>
    </location>
</feature>
<dbReference type="InterPro" id="IPR013096">
    <property type="entry name" value="Cupin_2"/>
</dbReference>
<dbReference type="STRING" id="464029.SAMN02982989_1623"/>
<dbReference type="PANTHER" id="PTHR35848">
    <property type="entry name" value="OXALATE-BINDING PROTEIN"/>
    <property type="match status" value="1"/>
</dbReference>
<dbReference type="GO" id="GO:0046872">
    <property type="term" value="F:metal ion binding"/>
    <property type="evidence" value="ECO:0007669"/>
    <property type="project" value="UniProtKB-KW"/>
</dbReference>
<evidence type="ECO:0000256" key="1">
    <source>
        <dbReference type="ARBA" id="ARBA00022723"/>
    </source>
</evidence>
<evidence type="ECO:0000313" key="4">
    <source>
        <dbReference type="EMBL" id="SMF38371.1"/>
    </source>
</evidence>
<proteinExistence type="predicted"/>
<organism evidence="4 5">
    <name type="scientific">Xaviernesmea oryzae</name>
    <dbReference type="NCBI Taxonomy" id="464029"/>
    <lineage>
        <taxon>Bacteria</taxon>
        <taxon>Pseudomonadati</taxon>
        <taxon>Pseudomonadota</taxon>
        <taxon>Alphaproteobacteria</taxon>
        <taxon>Hyphomicrobiales</taxon>
        <taxon>Rhizobiaceae</taxon>
        <taxon>Rhizobium/Agrobacterium group</taxon>
        <taxon>Xaviernesmea</taxon>
    </lineage>
</organism>
<evidence type="ECO:0000256" key="2">
    <source>
        <dbReference type="SAM" id="MobiDB-lite"/>
    </source>
</evidence>
<dbReference type="RefSeq" id="WP_085421915.1">
    <property type="nucleotide sequence ID" value="NZ_FXAF01000006.1"/>
</dbReference>
<dbReference type="Pfam" id="PF07883">
    <property type="entry name" value="Cupin_2"/>
    <property type="match status" value="1"/>
</dbReference>
<dbReference type="InterPro" id="IPR011051">
    <property type="entry name" value="RmlC_Cupin_sf"/>
</dbReference>
<dbReference type="SUPFAM" id="SSF51182">
    <property type="entry name" value="RmlC-like cupins"/>
    <property type="match status" value="1"/>
</dbReference>
<reference evidence="5" key="1">
    <citation type="submission" date="2017-04" db="EMBL/GenBank/DDBJ databases">
        <authorList>
            <person name="Varghese N."/>
            <person name="Submissions S."/>
        </authorList>
    </citation>
    <scope>NUCLEOTIDE SEQUENCE [LARGE SCALE GENOMIC DNA]</scope>
    <source>
        <strain evidence="5">B4P</strain>
    </source>
</reference>
<dbReference type="AlphaFoldDB" id="A0A1X7ER48"/>
<evidence type="ECO:0000313" key="5">
    <source>
        <dbReference type="Proteomes" id="UP000192903"/>
    </source>
</evidence>
<dbReference type="InterPro" id="IPR051610">
    <property type="entry name" value="GPI/OXD"/>
</dbReference>
<evidence type="ECO:0000259" key="3">
    <source>
        <dbReference type="Pfam" id="PF07883"/>
    </source>
</evidence>